<evidence type="ECO:0000259" key="2">
    <source>
        <dbReference type="Pfam" id="PF07261"/>
    </source>
</evidence>
<dbReference type="InterPro" id="IPR058660">
    <property type="entry name" value="WHD_DnaB"/>
</dbReference>
<dbReference type="Pfam" id="PF25888">
    <property type="entry name" value="WHD_DnaB"/>
    <property type="match status" value="1"/>
</dbReference>
<comment type="similarity">
    <text evidence="1">Belongs to the DnaB/DnaD family.</text>
</comment>
<evidence type="ECO:0000256" key="1">
    <source>
        <dbReference type="ARBA" id="ARBA00093462"/>
    </source>
</evidence>
<feature type="domain" description="DnaB/C C-terminal" evidence="2">
    <location>
        <begin position="305"/>
        <end position="372"/>
    </location>
</feature>
<accession>A0ABT9DDE3</accession>
<evidence type="ECO:0000259" key="3">
    <source>
        <dbReference type="Pfam" id="PF25888"/>
    </source>
</evidence>
<keyword evidence="5" id="KW-1185">Reference proteome</keyword>
<reference evidence="4 5" key="1">
    <citation type="journal article" date="2023" name="Int. J. Syst. Evol. Microbiol.">
        <title>The observation of taxonomic boundaries for the 16SrII and 16SrXXV phytoplasmas using genome-based delimitation.</title>
        <authorList>
            <person name="Rodrigues Jardim B."/>
            <person name="Tran-Nguyen L.T.T."/>
            <person name="Gambley C."/>
            <person name="Al-Sadi A.M."/>
            <person name="Al-Subhi A.M."/>
            <person name="Foissac X."/>
            <person name="Salar P."/>
            <person name="Cai H."/>
            <person name="Yang J.Y."/>
            <person name="Davis R."/>
            <person name="Jones L."/>
            <person name="Rodoni B."/>
            <person name="Constable F.E."/>
        </authorList>
    </citation>
    <scope>NUCLEOTIDE SEQUENCE [LARGE SCALE GENOMIC DNA]</scope>
    <source>
        <strain evidence="4">BAWM-155c</strain>
    </source>
</reference>
<protein>
    <submittedName>
        <fullName evidence="4">DnaD domain protein</fullName>
    </submittedName>
</protein>
<organism evidence="4 5">
    <name type="scientific">Candidatus Phytoplasma melaleucae</name>
    <dbReference type="NCBI Taxonomy" id="2982630"/>
    <lineage>
        <taxon>Bacteria</taxon>
        <taxon>Bacillati</taxon>
        <taxon>Mycoplasmatota</taxon>
        <taxon>Mollicutes</taxon>
        <taxon>Acholeplasmatales</taxon>
        <taxon>Acholeplasmataceae</taxon>
        <taxon>Candidatus Phytoplasma</taxon>
    </lineage>
</organism>
<dbReference type="RefSeq" id="WP_304515105.1">
    <property type="nucleotide sequence ID" value="NZ_JAOSID010000001.1"/>
</dbReference>
<comment type="caution">
    <text evidence="4">The sequence shown here is derived from an EMBL/GenBank/DDBJ whole genome shotgun (WGS) entry which is preliminary data.</text>
</comment>
<dbReference type="InterPro" id="IPR006343">
    <property type="entry name" value="DnaB/C_C"/>
</dbReference>
<proteinExistence type="inferred from homology"/>
<name>A0ABT9DDE3_9MOLU</name>
<dbReference type="Proteomes" id="UP001172036">
    <property type="component" value="Unassembled WGS sequence"/>
</dbReference>
<dbReference type="Pfam" id="PF07261">
    <property type="entry name" value="DnaB_2"/>
    <property type="match status" value="1"/>
</dbReference>
<evidence type="ECO:0000313" key="4">
    <source>
        <dbReference type="EMBL" id="MDO8167903.1"/>
    </source>
</evidence>
<evidence type="ECO:0000313" key="5">
    <source>
        <dbReference type="Proteomes" id="UP001172036"/>
    </source>
</evidence>
<dbReference type="EMBL" id="JAOSID010000001">
    <property type="protein sequence ID" value="MDO8167903.1"/>
    <property type="molecule type" value="Genomic_DNA"/>
</dbReference>
<sequence>MCNSKKFLLQNNSVLFPEEQKALTLLYQPLIGAEAVGLYYTLYFLGRNQFNEYNLTHQFLFDLLNIDNNVFTKCKDKLEAVKLLDTYQDSKGDRIYVIRNPLNSTLFFQDPLFSQFLFSELGEYYFVLEKLFVLKQKSVPEDFQNISKTFVDIYHLEKINTQEFLALRTQKNVNDSVEKSNQLTVLQKYFDYEVFLHCLPERFKKPFLLSKLQNIDYITKLGFAYMITPQQMALLYQNVFRNNYGNDVDLNILRNVLMSKYDEKKTYVKVINTSNISDDQNKMILCLKKSHPMNIIKNFGKNIFINKRVYDDLFVLIHKNNVDIGVINSLLMYICKKKAHENYFEISYNYCETILRSWLKRGIVSAENAYNYLIEELEYKARKYKKNVKNSPKWLDDFEKSFC</sequence>
<gene>
    <name evidence="4" type="ORF">OC680_00180</name>
</gene>
<feature type="domain" description="Replicative helicase loading/DNA remodeling protein DnaB N-terminal winged helix" evidence="3">
    <location>
        <begin position="3"/>
        <end position="198"/>
    </location>
</feature>